<dbReference type="SMART" id="SM00255">
    <property type="entry name" value="TIR"/>
    <property type="match status" value="1"/>
</dbReference>
<proteinExistence type="inferred from homology"/>
<dbReference type="PANTHER" id="PTHR24365:SF541">
    <property type="entry name" value="PROTEIN TOLL-RELATED"/>
    <property type="match status" value="1"/>
</dbReference>
<gene>
    <name evidence="10" type="ORF">ACJMK2_002751</name>
</gene>
<dbReference type="SUPFAM" id="SSF52200">
    <property type="entry name" value="Toll/Interleukin receptor TIR domain"/>
    <property type="match status" value="1"/>
</dbReference>
<evidence type="ECO:0000256" key="7">
    <source>
        <dbReference type="SAM" id="Phobius"/>
    </source>
</evidence>
<evidence type="ECO:0000256" key="3">
    <source>
        <dbReference type="ARBA" id="ARBA00022692"/>
    </source>
</evidence>
<dbReference type="InterPro" id="IPR035897">
    <property type="entry name" value="Toll_tir_struct_dom_sf"/>
</dbReference>
<feature type="chain" id="PRO_5044780663" description="TIR domain-containing protein" evidence="8">
    <location>
        <begin position="23"/>
        <end position="767"/>
    </location>
</feature>
<dbReference type="PROSITE" id="PS50104">
    <property type="entry name" value="TIR"/>
    <property type="match status" value="1"/>
</dbReference>
<dbReference type="PROSITE" id="PS51450">
    <property type="entry name" value="LRR"/>
    <property type="match status" value="1"/>
</dbReference>
<organism evidence="10 11">
    <name type="scientific">Sinanodonta woodiana</name>
    <name type="common">Chinese pond mussel</name>
    <name type="synonym">Anodonta woodiana</name>
    <dbReference type="NCBI Taxonomy" id="1069815"/>
    <lineage>
        <taxon>Eukaryota</taxon>
        <taxon>Metazoa</taxon>
        <taxon>Spiralia</taxon>
        <taxon>Lophotrochozoa</taxon>
        <taxon>Mollusca</taxon>
        <taxon>Bivalvia</taxon>
        <taxon>Autobranchia</taxon>
        <taxon>Heteroconchia</taxon>
        <taxon>Palaeoheterodonta</taxon>
        <taxon>Unionida</taxon>
        <taxon>Unionoidea</taxon>
        <taxon>Unionidae</taxon>
        <taxon>Unioninae</taxon>
        <taxon>Sinanodonta</taxon>
    </lineage>
</organism>
<evidence type="ECO:0000259" key="9">
    <source>
        <dbReference type="PROSITE" id="PS50104"/>
    </source>
</evidence>
<dbReference type="EMBL" id="JBJQND010000001">
    <property type="protein sequence ID" value="KAL3890469.1"/>
    <property type="molecule type" value="Genomic_DNA"/>
</dbReference>
<comment type="caution">
    <text evidence="10">The sequence shown here is derived from an EMBL/GenBank/DDBJ whole genome shotgun (WGS) entry which is preliminary data.</text>
</comment>
<evidence type="ECO:0000256" key="4">
    <source>
        <dbReference type="ARBA" id="ARBA00022729"/>
    </source>
</evidence>
<dbReference type="AlphaFoldDB" id="A0ABD3XW61"/>
<dbReference type="GO" id="GO:0016020">
    <property type="term" value="C:membrane"/>
    <property type="evidence" value="ECO:0007669"/>
    <property type="project" value="UniProtKB-SubCell"/>
</dbReference>
<feature type="transmembrane region" description="Helical" evidence="7">
    <location>
        <begin position="562"/>
        <end position="584"/>
    </location>
</feature>
<evidence type="ECO:0000313" key="10">
    <source>
        <dbReference type="EMBL" id="KAL3890469.1"/>
    </source>
</evidence>
<dbReference type="PANTHER" id="PTHR24365">
    <property type="entry name" value="TOLL-LIKE RECEPTOR"/>
    <property type="match status" value="1"/>
</dbReference>
<evidence type="ECO:0000256" key="5">
    <source>
        <dbReference type="ARBA" id="ARBA00022989"/>
    </source>
</evidence>
<dbReference type="Gene3D" id="3.40.50.10140">
    <property type="entry name" value="Toll/interleukin-1 receptor homology (TIR) domain"/>
    <property type="match status" value="1"/>
</dbReference>
<dbReference type="Gene3D" id="3.80.10.10">
    <property type="entry name" value="Ribonuclease Inhibitor"/>
    <property type="match status" value="3"/>
</dbReference>
<dbReference type="Pfam" id="PF13676">
    <property type="entry name" value="TIR_2"/>
    <property type="match status" value="1"/>
</dbReference>
<evidence type="ECO:0000256" key="6">
    <source>
        <dbReference type="ARBA" id="ARBA00023136"/>
    </source>
</evidence>
<dbReference type="InterPro" id="IPR001611">
    <property type="entry name" value="Leu-rich_rpt"/>
</dbReference>
<dbReference type="InterPro" id="IPR032675">
    <property type="entry name" value="LRR_dom_sf"/>
</dbReference>
<keyword evidence="6 7" id="KW-0472">Membrane</keyword>
<keyword evidence="4 8" id="KW-0732">Signal</keyword>
<evidence type="ECO:0000256" key="2">
    <source>
        <dbReference type="ARBA" id="ARBA00009634"/>
    </source>
</evidence>
<accession>A0ABD3XW61</accession>
<feature type="domain" description="TIR" evidence="9">
    <location>
        <begin position="613"/>
        <end position="767"/>
    </location>
</feature>
<evidence type="ECO:0000313" key="11">
    <source>
        <dbReference type="Proteomes" id="UP001634394"/>
    </source>
</evidence>
<comment type="similarity">
    <text evidence="2">Belongs to the Toll-like receptor family.</text>
</comment>
<dbReference type="SUPFAM" id="SSF52047">
    <property type="entry name" value="RNI-like"/>
    <property type="match status" value="1"/>
</dbReference>
<feature type="signal peptide" evidence="8">
    <location>
        <begin position="1"/>
        <end position="22"/>
    </location>
</feature>
<keyword evidence="11" id="KW-1185">Reference proteome</keyword>
<dbReference type="Proteomes" id="UP001634394">
    <property type="component" value="Unassembled WGS sequence"/>
</dbReference>
<protein>
    <recommendedName>
        <fullName evidence="9">TIR domain-containing protein</fullName>
    </recommendedName>
</protein>
<reference evidence="10 11" key="1">
    <citation type="submission" date="2024-11" db="EMBL/GenBank/DDBJ databases">
        <title>Chromosome-level genome assembly of the freshwater bivalve Anodonta woodiana.</title>
        <authorList>
            <person name="Chen X."/>
        </authorList>
    </citation>
    <scope>NUCLEOTIDE SEQUENCE [LARGE SCALE GENOMIC DNA]</scope>
    <source>
        <strain evidence="10">MN2024</strain>
        <tissue evidence="10">Gills</tissue>
    </source>
</reference>
<evidence type="ECO:0000256" key="8">
    <source>
        <dbReference type="SAM" id="SignalP"/>
    </source>
</evidence>
<dbReference type="Pfam" id="PF13855">
    <property type="entry name" value="LRR_8"/>
    <property type="match status" value="1"/>
</dbReference>
<comment type="subcellular location">
    <subcellularLocation>
        <location evidence="1">Membrane</location>
        <topology evidence="1">Single-pass membrane protein</topology>
    </subcellularLocation>
</comment>
<keyword evidence="5 7" id="KW-1133">Transmembrane helix</keyword>
<dbReference type="InterPro" id="IPR000157">
    <property type="entry name" value="TIR_dom"/>
</dbReference>
<keyword evidence="3 7" id="KW-0812">Transmembrane</keyword>
<evidence type="ECO:0000256" key="1">
    <source>
        <dbReference type="ARBA" id="ARBA00004167"/>
    </source>
</evidence>
<name>A0ABD3XW61_SINWO</name>
<sequence length="767" mass="88724">MFRALCCIVLIIGCFPTIEMDAQECPYGCKCMVDEIGGKISVLCETIDQSSVSDYSPFPNILPNNTRAFVFRVTKEAHVFDESVISFADLSWGQVEEMTLQGIRYLQLNEMRLSGLSRLKVLRLTHDTLENILHPETFLLTPNVEVLDLSYNPSLSIKSVVAALNDSLPKLKYLDLCNLQTALNEPFVLSKEFARAIERKPLTTLNVSNSMVSFIDDGLTSESIRYLNLSNTYSLWLAYSPNIHLLPHLEEIDISQISILMEPIGPIISEHTWECFLFLQSVKKVIANNLKIKEPLDLYDYRLRIMCDSLCIEEIHFRYSNIRRFNVTIDKTLYNLKMLDLDGNSMEYLSPNFMQRCPNLQEIYLSRNQLSKMINIGDLFEFNMLLKVVDLSHNDLQFIPWSMLMHATKLTTLRLQGNLLSVFHLSVEKLLYLKLLDLRDNTIKYISRDTIIGISSISDHQGQWMIDTADTIRPAGSENNIQSLMNKTTVFGESVTDKLVIDLTGNIMECTCDRIWFNEFLLNTHIFLFGKELYTCKFGSNSHYMTSELLNDMKYYCKLQEFLGAIITLPSVLLLTIICAYLIVRRRRIIKRNALRANILRERYKKKQGYDQERYFVFISFAGRDGEIVNTYIIPELEKFVKETFGNNENLICTGDSHFTPGRWITEEIDRCLTRCDVFVMIVTKNFIQSEWCYYEVMLAKQKNKFKILLVNEEVYQQTIPSALTAILKVCTRATWRMQDNALIIKPEWCKIFDGILEASLKTFDDV</sequence>